<reference evidence="7" key="1">
    <citation type="submission" date="2023-09" db="EMBL/GenBank/DDBJ databases">
        <title>Marinobacter sediminicola sp. nov. and Marinobacter maritimum sp. nov., isolated from marine sediment.</title>
        <authorList>
            <person name="An J."/>
        </authorList>
    </citation>
    <scope>NUCLEOTIDE SEQUENCE</scope>
    <source>
        <strain evidence="7">F60267</strain>
    </source>
</reference>
<feature type="transmembrane region" description="Helical" evidence="6">
    <location>
        <begin position="356"/>
        <end position="377"/>
    </location>
</feature>
<dbReference type="RefSeq" id="WP_310965761.1">
    <property type="nucleotide sequence ID" value="NZ_JAVMBO010000007.1"/>
</dbReference>
<evidence type="ECO:0000256" key="5">
    <source>
        <dbReference type="ARBA" id="ARBA00023136"/>
    </source>
</evidence>
<feature type="transmembrane region" description="Helical" evidence="6">
    <location>
        <begin position="285"/>
        <end position="306"/>
    </location>
</feature>
<evidence type="ECO:0000313" key="8">
    <source>
        <dbReference type="Proteomes" id="UP001267407"/>
    </source>
</evidence>
<feature type="transmembrane region" description="Helical" evidence="6">
    <location>
        <begin position="326"/>
        <end position="344"/>
    </location>
</feature>
<sequence length="470" mass="51531">MNTSTFFGKLLLYVPVKLVPAFLGIFFIFLLYSVFPEGGYVKYSVGVTSALIAAQLTTMWIGNSYIYYAAGSKSQATFFYSCFWILIVIAPAAALIAGLVSVFFVEADAFLPVLFLCLSQSLFFFLSAVFQATFFVKHQLVAVFIQAVAQVAAVFVLFEYVAVDYKLAIASLSVGYFGAALFLLLVKIKEYGTGGFIVRMDTLRANFLAIYRYGSALSPWMLGMLVMAAADRFVIGYYNLEGGDAYLSLKDLFVGGAGLLSMPLLMMVHSLLISRFRDGRFAMEIVQASVSFLIIVFTGMWVFLQFLGLELFALITDKPEGISRGAVFLAFLAIALASASVYVQKRLEVHRKIGRLALISLACAMVSIVVGFAAGAVGGVFEVAFAAALAQLLYLVVLIKSLQKKLRFFLFLKPVLWAAFLFGSGVVLTHLLIDGKNVIENWQDSLIWFSGLSSLVLLALWKGVNWGSFT</sequence>
<organism evidence="7 8">
    <name type="scientific">Marinobacter xiaoshiensis</name>
    <dbReference type="NCBI Taxonomy" id="3073652"/>
    <lineage>
        <taxon>Bacteria</taxon>
        <taxon>Pseudomonadati</taxon>
        <taxon>Pseudomonadota</taxon>
        <taxon>Gammaproteobacteria</taxon>
        <taxon>Pseudomonadales</taxon>
        <taxon>Marinobacteraceae</taxon>
        <taxon>Marinobacter</taxon>
    </lineage>
</organism>
<keyword evidence="8" id="KW-1185">Reference proteome</keyword>
<dbReference type="InterPro" id="IPR050833">
    <property type="entry name" value="Poly_Biosynth_Transport"/>
</dbReference>
<comment type="subcellular location">
    <subcellularLocation>
        <location evidence="1">Cell membrane</location>
        <topology evidence="1">Multi-pass membrane protein</topology>
    </subcellularLocation>
</comment>
<feature type="transmembrane region" description="Helical" evidence="6">
    <location>
        <begin position="414"/>
        <end position="433"/>
    </location>
</feature>
<feature type="transmembrane region" description="Helical" evidence="6">
    <location>
        <begin position="110"/>
        <end position="129"/>
    </location>
</feature>
<feature type="transmembrane region" description="Helical" evidence="6">
    <location>
        <begin position="47"/>
        <end position="66"/>
    </location>
</feature>
<feature type="transmembrane region" description="Helical" evidence="6">
    <location>
        <begin position="12"/>
        <end position="35"/>
    </location>
</feature>
<keyword evidence="4 6" id="KW-1133">Transmembrane helix</keyword>
<evidence type="ECO:0008006" key="9">
    <source>
        <dbReference type="Google" id="ProtNLM"/>
    </source>
</evidence>
<feature type="transmembrane region" description="Helical" evidence="6">
    <location>
        <begin position="78"/>
        <end position="104"/>
    </location>
</feature>
<evidence type="ECO:0000256" key="2">
    <source>
        <dbReference type="ARBA" id="ARBA00022475"/>
    </source>
</evidence>
<feature type="transmembrane region" description="Helical" evidence="6">
    <location>
        <begin position="141"/>
        <end position="161"/>
    </location>
</feature>
<feature type="transmembrane region" description="Helical" evidence="6">
    <location>
        <begin position="445"/>
        <end position="464"/>
    </location>
</feature>
<keyword evidence="3 6" id="KW-0812">Transmembrane</keyword>
<feature type="transmembrane region" description="Helical" evidence="6">
    <location>
        <begin position="252"/>
        <end position="273"/>
    </location>
</feature>
<evidence type="ECO:0000256" key="4">
    <source>
        <dbReference type="ARBA" id="ARBA00022989"/>
    </source>
</evidence>
<name>A0ABU2HEP5_9GAMM</name>
<keyword evidence="5 6" id="KW-0472">Membrane</keyword>
<accession>A0ABU2HEP5</accession>
<gene>
    <name evidence="7" type="ORF">RKA07_05070</name>
</gene>
<dbReference type="PANTHER" id="PTHR30250:SF11">
    <property type="entry name" value="O-ANTIGEN TRANSPORTER-RELATED"/>
    <property type="match status" value="1"/>
</dbReference>
<dbReference type="EMBL" id="JAVMBO010000007">
    <property type="protein sequence ID" value="MDS1309482.1"/>
    <property type="molecule type" value="Genomic_DNA"/>
</dbReference>
<comment type="caution">
    <text evidence="7">The sequence shown here is derived from an EMBL/GenBank/DDBJ whole genome shotgun (WGS) entry which is preliminary data.</text>
</comment>
<evidence type="ECO:0000256" key="3">
    <source>
        <dbReference type="ARBA" id="ARBA00022692"/>
    </source>
</evidence>
<feature type="transmembrane region" description="Helical" evidence="6">
    <location>
        <begin position="167"/>
        <end position="186"/>
    </location>
</feature>
<keyword evidence="2" id="KW-1003">Cell membrane</keyword>
<evidence type="ECO:0000313" key="7">
    <source>
        <dbReference type="EMBL" id="MDS1309482.1"/>
    </source>
</evidence>
<dbReference type="Proteomes" id="UP001267407">
    <property type="component" value="Unassembled WGS sequence"/>
</dbReference>
<protein>
    <recommendedName>
        <fullName evidence="9">Membrane protein involved in the export of O-antigen and teichoic acid</fullName>
    </recommendedName>
</protein>
<proteinExistence type="predicted"/>
<feature type="transmembrane region" description="Helical" evidence="6">
    <location>
        <begin position="383"/>
        <end position="402"/>
    </location>
</feature>
<evidence type="ECO:0000256" key="1">
    <source>
        <dbReference type="ARBA" id="ARBA00004651"/>
    </source>
</evidence>
<evidence type="ECO:0000256" key="6">
    <source>
        <dbReference type="SAM" id="Phobius"/>
    </source>
</evidence>
<dbReference type="PANTHER" id="PTHR30250">
    <property type="entry name" value="PST FAMILY PREDICTED COLANIC ACID TRANSPORTER"/>
    <property type="match status" value="1"/>
</dbReference>